<accession>A0ACB8UD46</accession>
<comment type="caution">
    <text evidence="1">The sequence shown here is derived from an EMBL/GenBank/DDBJ whole genome shotgun (WGS) entry which is preliminary data.</text>
</comment>
<protein>
    <submittedName>
        <fullName evidence="1">Uncharacterized protein</fullName>
    </submittedName>
</protein>
<evidence type="ECO:0000313" key="1">
    <source>
        <dbReference type="EMBL" id="KAI0092153.1"/>
    </source>
</evidence>
<keyword evidence="2" id="KW-1185">Reference proteome</keyword>
<sequence>MDVDKQAIAASQPRGDQFFKEISLPPHHPHPDGTPEPLEVTVHVSDTFGQSFKAENVLPNIIILSRDSIFFLAHFHKLFSSSSNNFGCLISPAYGAVCNDPEVDALELCLPESASVLNVLLCTVYGLTCEHYHPTFECLLASLEALKKYGFSLSRYLLPGLPLYNVFLNHISLHPLETYAIAAENNLEDLAVVSSSYTLACALCSIPDHLIPRIGFVYLQRLYGLHYSRVEALKKLLDVALYSHTAKPYCSPRNRLLTNKAFLFAGIRIYYNATPGRSCLTIRAKSTSSYIVSIYAAAVVQEWMV</sequence>
<reference evidence="1" key="1">
    <citation type="journal article" date="2021" name="Environ. Microbiol.">
        <title>Gene family expansions and transcriptome signatures uncover fungal adaptations to wood decay.</title>
        <authorList>
            <person name="Hage H."/>
            <person name="Miyauchi S."/>
            <person name="Viragh M."/>
            <person name="Drula E."/>
            <person name="Min B."/>
            <person name="Chaduli D."/>
            <person name="Navarro D."/>
            <person name="Favel A."/>
            <person name="Norest M."/>
            <person name="Lesage-Meessen L."/>
            <person name="Balint B."/>
            <person name="Merenyi Z."/>
            <person name="de Eugenio L."/>
            <person name="Morin E."/>
            <person name="Martinez A.T."/>
            <person name="Baldrian P."/>
            <person name="Stursova M."/>
            <person name="Martinez M.J."/>
            <person name="Novotny C."/>
            <person name="Magnuson J.K."/>
            <person name="Spatafora J.W."/>
            <person name="Maurice S."/>
            <person name="Pangilinan J."/>
            <person name="Andreopoulos W."/>
            <person name="LaButti K."/>
            <person name="Hundley H."/>
            <person name="Na H."/>
            <person name="Kuo A."/>
            <person name="Barry K."/>
            <person name="Lipzen A."/>
            <person name="Henrissat B."/>
            <person name="Riley R."/>
            <person name="Ahrendt S."/>
            <person name="Nagy L.G."/>
            <person name="Grigoriev I.V."/>
            <person name="Martin F."/>
            <person name="Rosso M.N."/>
        </authorList>
    </citation>
    <scope>NUCLEOTIDE SEQUENCE</scope>
    <source>
        <strain evidence="1">CBS 384.51</strain>
    </source>
</reference>
<dbReference type="Proteomes" id="UP001055072">
    <property type="component" value="Unassembled WGS sequence"/>
</dbReference>
<organism evidence="1 2">
    <name type="scientific">Irpex rosettiformis</name>
    <dbReference type="NCBI Taxonomy" id="378272"/>
    <lineage>
        <taxon>Eukaryota</taxon>
        <taxon>Fungi</taxon>
        <taxon>Dikarya</taxon>
        <taxon>Basidiomycota</taxon>
        <taxon>Agaricomycotina</taxon>
        <taxon>Agaricomycetes</taxon>
        <taxon>Polyporales</taxon>
        <taxon>Irpicaceae</taxon>
        <taxon>Irpex</taxon>
    </lineage>
</organism>
<evidence type="ECO:0000313" key="2">
    <source>
        <dbReference type="Proteomes" id="UP001055072"/>
    </source>
</evidence>
<dbReference type="EMBL" id="MU274904">
    <property type="protein sequence ID" value="KAI0092153.1"/>
    <property type="molecule type" value="Genomic_DNA"/>
</dbReference>
<gene>
    <name evidence="1" type="ORF">BDY19DRAFT_928558</name>
</gene>
<proteinExistence type="predicted"/>
<name>A0ACB8UD46_9APHY</name>